<dbReference type="RefSeq" id="XP_002290098.1">
    <property type="nucleotide sequence ID" value="XM_002290062.1"/>
</dbReference>
<dbReference type="AlphaFoldDB" id="B8C1Z3"/>
<accession>B8C1Z3</accession>
<reference evidence="7 8" key="2">
    <citation type="journal article" date="2008" name="Nature">
        <title>The Phaeodactylum genome reveals the evolutionary history of diatom genomes.</title>
        <authorList>
            <person name="Bowler C."/>
            <person name="Allen A.E."/>
            <person name="Badger J.H."/>
            <person name="Grimwood J."/>
            <person name="Jabbari K."/>
            <person name="Kuo A."/>
            <person name="Maheswari U."/>
            <person name="Martens C."/>
            <person name="Maumus F."/>
            <person name="Otillar R.P."/>
            <person name="Rayko E."/>
            <person name="Salamov A."/>
            <person name="Vandepoele K."/>
            <person name="Beszteri B."/>
            <person name="Gruber A."/>
            <person name="Heijde M."/>
            <person name="Katinka M."/>
            <person name="Mock T."/>
            <person name="Valentin K."/>
            <person name="Verret F."/>
            <person name="Berges J.A."/>
            <person name="Brownlee C."/>
            <person name="Cadoret J.P."/>
            <person name="Chiovitti A."/>
            <person name="Choi C.J."/>
            <person name="Coesel S."/>
            <person name="De Martino A."/>
            <person name="Detter J.C."/>
            <person name="Durkin C."/>
            <person name="Falciatore A."/>
            <person name="Fournet J."/>
            <person name="Haruta M."/>
            <person name="Huysman M.J."/>
            <person name="Jenkins B.D."/>
            <person name="Jiroutova K."/>
            <person name="Jorgensen R.E."/>
            <person name="Joubert Y."/>
            <person name="Kaplan A."/>
            <person name="Kroger N."/>
            <person name="Kroth P.G."/>
            <person name="La Roche J."/>
            <person name="Lindquist E."/>
            <person name="Lommer M."/>
            <person name="Martin-Jezequel V."/>
            <person name="Lopez P.J."/>
            <person name="Lucas S."/>
            <person name="Mangogna M."/>
            <person name="McGinnis K."/>
            <person name="Medlin L.K."/>
            <person name="Montsant A."/>
            <person name="Oudot-Le Secq M.P."/>
            <person name="Napoli C."/>
            <person name="Obornik M."/>
            <person name="Parker M.S."/>
            <person name="Petit J.L."/>
            <person name="Porcel B.M."/>
            <person name="Poulsen N."/>
            <person name="Robison M."/>
            <person name="Rychlewski L."/>
            <person name="Rynearson T.A."/>
            <person name="Schmutz J."/>
            <person name="Shapiro H."/>
            <person name="Siaut M."/>
            <person name="Stanley M."/>
            <person name="Sussman M.R."/>
            <person name="Taylor A.R."/>
            <person name="Vardi A."/>
            <person name="von Dassow P."/>
            <person name="Vyverman W."/>
            <person name="Willis A."/>
            <person name="Wyrwicz L.S."/>
            <person name="Rokhsar D.S."/>
            <person name="Weissenbach J."/>
            <person name="Armbrust E.V."/>
            <person name="Green B.R."/>
            <person name="Van de Peer Y."/>
            <person name="Grigoriev I.V."/>
        </authorList>
    </citation>
    <scope>NUCLEOTIDE SEQUENCE [LARGE SCALE GENOMIC DNA]</scope>
    <source>
        <strain evidence="7 8">CCMP1335</strain>
    </source>
</reference>
<proteinExistence type="predicted"/>
<dbReference type="GeneID" id="7451739"/>
<keyword evidence="4 6" id="KW-1133">Transmembrane helix</keyword>
<feature type="transmembrane region" description="Helical" evidence="6">
    <location>
        <begin position="228"/>
        <end position="246"/>
    </location>
</feature>
<name>B8C1Z3_THAPS</name>
<dbReference type="EMBL" id="CM000642">
    <property type="protein sequence ID" value="EED91850.1"/>
    <property type="molecule type" value="Genomic_DNA"/>
</dbReference>
<dbReference type="HOGENOM" id="CLU_036019_3_0_1"/>
<feature type="non-terminal residue" evidence="7">
    <location>
        <position position="297"/>
    </location>
</feature>
<feature type="transmembrane region" description="Helical" evidence="6">
    <location>
        <begin position="156"/>
        <end position="175"/>
    </location>
</feature>
<reference evidence="7 8" key="1">
    <citation type="journal article" date="2004" name="Science">
        <title>The genome of the diatom Thalassiosira pseudonana: ecology, evolution, and metabolism.</title>
        <authorList>
            <person name="Armbrust E.V."/>
            <person name="Berges J.A."/>
            <person name="Bowler C."/>
            <person name="Green B.R."/>
            <person name="Martinez D."/>
            <person name="Putnam N.H."/>
            <person name="Zhou S."/>
            <person name="Allen A.E."/>
            <person name="Apt K.E."/>
            <person name="Bechner M."/>
            <person name="Brzezinski M.A."/>
            <person name="Chaal B.K."/>
            <person name="Chiovitti A."/>
            <person name="Davis A.K."/>
            <person name="Demarest M.S."/>
            <person name="Detter J.C."/>
            <person name="Glavina T."/>
            <person name="Goodstein D."/>
            <person name="Hadi M.Z."/>
            <person name="Hellsten U."/>
            <person name="Hildebrand M."/>
            <person name="Jenkins B.D."/>
            <person name="Jurka J."/>
            <person name="Kapitonov V.V."/>
            <person name="Kroger N."/>
            <person name="Lau W.W."/>
            <person name="Lane T.W."/>
            <person name="Larimer F.W."/>
            <person name="Lippmeier J.C."/>
            <person name="Lucas S."/>
            <person name="Medina M."/>
            <person name="Montsant A."/>
            <person name="Obornik M."/>
            <person name="Parker M.S."/>
            <person name="Palenik B."/>
            <person name="Pazour G.J."/>
            <person name="Richardson P.M."/>
            <person name="Rynearson T.A."/>
            <person name="Saito M.A."/>
            <person name="Schwartz D.C."/>
            <person name="Thamatrakoln K."/>
            <person name="Valentin K."/>
            <person name="Vardi A."/>
            <person name="Wilkerson F.P."/>
            <person name="Rokhsar D.S."/>
        </authorList>
    </citation>
    <scope>NUCLEOTIDE SEQUENCE [LARGE SCALE GENOMIC DNA]</scope>
    <source>
        <strain evidence="7 8">CCMP1335</strain>
    </source>
</reference>
<keyword evidence="3 6" id="KW-0812">Transmembrane</keyword>
<dbReference type="GO" id="GO:0005789">
    <property type="term" value="C:endoplasmic reticulum membrane"/>
    <property type="evidence" value="ECO:0000318"/>
    <property type="project" value="GO_Central"/>
</dbReference>
<dbReference type="GO" id="GO:0055085">
    <property type="term" value="P:transmembrane transport"/>
    <property type="evidence" value="ECO:0000318"/>
    <property type="project" value="GO_Central"/>
</dbReference>
<protein>
    <submittedName>
        <fullName evidence="7">Uncharacterized protein</fullName>
    </submittedName>
</protein>
<evidence type="ECO:0000256" key="4">
    <source>
        <dbReference type="ARBA" id="ARBA00022989"/>
    </source>
</evidence>
<gene>
    <name evidence="7" type="ORF">THAPSDRAFT_34510</name>
</gene>
<dbReference type="SUPFAM" id="SSF103481">
    <property type="entry name" value="Multidrug resistance efflux transporter EmrE"/>
    <property type="match status" value="1"/>
</dbReference>
<keyword evidence="5 6" id="KW-0472">Membrane</keyword>
<dbReference type="PANTHER" id="PTHR10778">
    <property type="entry name" value="SOLUTE CARRIER FAMILY 35 MEMBER B"/>
    <property type="match status" value="1"/>
</dbReference>
<organism evidence="7 8">
    <name type="scientific">Thalassiosira pseudonana</name>
    <name type="common">Marine diatom</name>
    <name type="synonym">Cyclotella nana</name>
    <dbReference type="NCBI Taxonomy" id="35128"/>
    <lineage>
        <taxon>Eukaryota</taxon>
        <taxon>Sar</taxon>
        <taxon>Stramenopiles</taxon>
        <taxon>Ochrophyta</taxon>
        <taxon>Bacillariophyta</taxon>
        <taxon>Coscinodiscophyceae</taxon>
        <taxon>Thalassiosirophycidae</taxon>
        <taxon>Thalassiosirales</taxon>
        <taxon>Thalassiosiraceae</taxon>
        <taxon>Thalassiosira</taxon>
    </lineage>
</organism>
<evidence type="ECO:0000313" key="8">
    <source>
        <dbReference type="Proteomes" id="UP000001449"/>
    </source>
</evidence>
<evidence type="ECO:0000256" key="3">
    <source>
        <dbReference type="ARBA" id="ARBA00022692"/>
    </source>
</evidence>
<dbReference type="InterPro" id="IPR037185">
    <property type="entry name" value="EmrE-like"/>
</dbReference>
<feature type="transmembrane region" description="Helical" evidence="6">
    <location>
        <begin position="119"/>
        <end position="136"/>
    </location>
</feature>
<keyword evidence="8" id="KW-1185">Reference proteome</keyword>
<dbReference type="PaxDb" id="35128-Thaps34510"/>
<dbReference type="eggNOG" id="KOG1581">
    <property type="taxonomic scope" value="Eukaryota"/>
</dbReference>
<comment type="subcellular location">
    <subcellularLocation>
        <location evidence="1">Membrane</location>
        <topology evidence="1">Multi-pass membrane protein</topology>
    </subcellularLocation>
</comment>
<dbReference type="InParanoid" id="B8C1Z3"/>
<evidence type="ECO:0000256" key="5">
    <source>
        <dbReference type="ARBA" id="ARBA00023136"/>
    </source>
</evidence>
<feature type="transmembrane region" description="Helical" evidence="6">
    <location>
        <begin position="279"/>
        <end position="296"/>
    </location>
</feature>
<dbReference type="PANTHER" id="PTHR10778:SF13">
    <property type="entry name" value="ADENOSINE 3'-PHOSPHO 5'-PHOSPHOSULFATE TRANSPORTER 1"/>
    <property type="match status" value="1"/>
</dbReference>
<dbReference type="GO" id="GO:0046963">
    <property type="term" value="P:3'-phosphoadenosine 5'-phosphosulfate transport"/>
    <property type="evidence" value="ECO:0000318"/>
    <property type="project" value="GO_Central"/>
</dbReference>
<evidence type="ECO:0000256" key="1">
    <source>
        <dbReference type="ARBA" id="ARBA00004141"/>
    </source>
</evidence>
<evidence type="ECO:0000256" key="6">
    <source>
        <dbReference type="SAM" id="Phobius"/>
    </source>
</evidence>
<sequence length="297" mass="34429">MLNLTFVIWGLLQERMLTRKYPRHTGEYFTYSYALVFTNRFWTLVMSGLLLMYFKPRTSRSTVIYEYSFPSISNMLSSWCQYEALRYVSFPAVTLFKSFKLAPVMLMGKLLGNQSYPQYDYIVAIFIGIGIAMFMTSTDELTFDFDVYGEHTSAKWTGVMLLLFFLFFDSFTSQWQSRMFKTHRDLSMIELMFATSAFSTVLSLITLVHDGKLWPAFDFVMRHSEIQVHFFIFSVCSTIGQLFIFYTIKNFGAVVFAIIMTTRVLISIALSVILYDHRVTSTGFFGLSIVVGAVCYR</sequence>
<dbReference type="Proteomes" id="UP000001449">
    <property type="component" value="Chromosome 5"/>
</dbReference>
<evidence type="ECO:0000256" key="2">
    <source>
        <dbReference type="ARBA" id="ARBA00022448"/>
    </source>
</evidence>
<evidence type="ECO:0000313" key="7">
    <source>
        <dbReference type="EMBL" id="EED91850.1"/>
    </source>
</evidence>
<dbReference type="Pfam" id="PF08449">
    <property type="entry name" value="UAA"/>
    <property type="match status" value="1"/>
</dbReference>
<dbReference type="KEGG" id="tps:THAPSDRAFT_34510"/>
<dbReference type="GO" id="GO:0000139">
    <property type="term" value="C:Golgi membrane"/>
    <property type="evidence" value="ECO:0000318"/>
    <property type="project" value="GO_Central"/>
</dbReference>
<feature type="transmembrane region" description="Helical" evidence="6">
    <location>
        <begin position="253"/>
        <end position="273"/>
    </location>
</feature>
<dbReference type="InterPro" id="IPR013657">
    <property type="entry name" value="SCL35B1-4/HUT1"/>
</dbReference>
<dbReference type="OMA" id="KFENTQF"/>
<feature type="transmembrane region" description="Helical" evidence="6">
    <location>
        <begin position="31"/>
        <end position="54"/>
    </location>
</feature>
<feature type="transmembrane region" description="Helical" evidence="6">
    <location>
        <begin position="187"/>
        <end position="208"/>
    </location>
</feature>
<dbReference type="GO" id="GO:0046964">
    <property type="term" value="F:3'-phosphoadenosine 5'-phosphosulfate transmembrane transporter activity"/>
    <property type="evidence" value="ECO:0000318"/>
    <property type="project" value="GO_Central"/>
</dbReference>
<keyword evidence="2" id="KW-0813">Transport</keyword>